<evidence type="ECO:0008006" key="4">
    <source>
        <dbReference type="Google" id="ProtNLM"/>
    </source>
</evidence>
<sequence>MRFFYFLPLLFILTACPFSSDEDIAPQVDTRPVRFVEGADTTTIKISDTESFNLNNFLVCFEQIVEDDYYQILALDHTYNGSKILNSLYTNQYLKPYIFSYNQFDYVYQNEIITAVNSSHDNFYNFKFDIDGLIKEYTRGLKGNEYNYNVEYDKYKNVISETDGITDYLRFYDDSNNIVRWNMNGGAYILYEYSDNRPTKSTRYDPQDKPFTKTEMNYNERGQIIGEDLFWYYEDGTFSYSKKEFEYLTDTLIFITYANDIADNSIIVGVSGKKNYNLNSELVKKESFITNTYYIKDNLPLALSETYFTPSGESHYKMEILEMDGENRSLLGYVEVDVRQSGNANYTKTATFRDANGEFINTIEYSDSVDPNNYTYQFKDIKGSVIDETNVPYWIISSVKELFFIPEFNKL</sequence>
<name>A0A848IZY4_9BACT</name>
<dbReference type="EMBL" id="JABBNU010000006">
    <property type="protein sequence ID" value="NMM48951.1"/>
    <property type="molecule type" value="Genomic_DNA"/>
</dbReference>
<dbReference type="RefSeq" id="WP_169681406.1">
    <property type="nucleotide sequence ID" value="NZ_JABBNU010000006.1"/>
</dbReference>
<dbReference type="AlphaFoldDB" id="A0A848IZY4"/>
<keyword evidence="1" id="KW-0732">Signal</keyword>
<dbReference type="Proteomes" id="UP000559010">
    <property type="component" value="Unassembled WGS sequence"/>
</dbReference>
<feature type="signal peptide" evidence="1">
    <location>
        <begin position="1"/>
        <end position="20"/>
    </location>
</feature>
<accession>A0A848IZY4</accession>
<feature type="chain" id="PRO_5032892435" description="YD repeat-containing protein" evidence="1">
    <location>
        <begin position="21"/>
        <end position="411"/>
    </location>
</feature>
<comment type="caution">
    <text evidence="2">The sequence shown here is derived from an EMBL/GenBank/DDBJ whole genome shotgun (WGS) entry which is preliminary data.</text>
</comment>
<proteinExistence type="predicted"/>
<dbReference type="PROSITE" id="PS51257">
    <property type="entry name" value="PROKAR_LIPOPROTEIN"/>
    <property type="match status" value="1"/>
</dbReference>
<protein>
    <recommendedName>
        <fullName evidence="4">YD repeat-containing protein</fullName>
    </recommendedName>
</protein>
<keyword evidence="3" id="KW-1185">Reference proteome</keyword>
<evidence type="ECO:0000313" key="3">
    <source>
        <dbReference type="Proteomes" id="UP000559010"/>
    </source>
</evidence>
<gene>
    <name evidence="2" type="ORF">HH304_11115</name>
</gene>
<evidence type="ECO:0000313" key="2">
    <source>
        <dbReference type="EMBL" id="NMM48951.1"/>
    </source>
</evidence>
<organism evidence="2 3">
    <name type="scientific">Marinigracilibium pacificum</name>
    <dbReference type="NCBI Taxonomy" id="2729599"/>
    <lineage>
        <taxon>Bacteria</taxon>
        <taxon>Pseudomonadati</taxon>
        <taxon>Bacteroidota</taxon>
        <taxon>Cytophagia</taxon>
        <taxon>Cytophagales</taxon>
        <taxon>Flammeovirgaceae</taxon>
        <taxon>Marinigracilibium</taxon>
    </lineage>
</organism>
<reference evidence="2 3" key="1">
    <citation type="submission" date="2020-04" db="EMBL/GenBank/DDBJ databases">
        <title>Flammeovirgaceae bacterium KN852 isolated from deep sea.</title>
        <authorList>
            <person name="Zhang D.-C."/>
        </authorList>
    </citation>
    <scope>NUCLEOTIDE SEQUENCE [LARGE SCALE GENOMIC DNA]</scope>
    <source>
        <strain evidence="2 3">KN852</strain>
    </source>
</reference>
<evidence type="ECO:0000256" key="1">
    <source>
        <dbReference type="SAM" id="SignalP"/>
    </source>
</evidence>